<name>A0ABU6UGB6_9FABA</name>
<proteinExistence type="predicted"/>
<evidence type="ECO:0000313" key="1">
    <source>
        <dbReference type="EMBL" id="MED6159655.1"/>
    </source>
</evidence>
<gene>
    <name evidence="1" type="ORF">PIB30_044219</name>
</gene>
<organism evidence="1 2">
    <name type="scientific">Stylosanthes scabra</name>
    <dbReference type="NCBI Taxonomy" id="79078"/>
    <lineage>
        <taxon>Eukaryota</taxon>
        <taxon>Viridiplantae</taxon>
        <taxon>Streptophyta</taxon>
        <taxon>Embryophyta</taxon>
        <taxon>Tracheophyta</taxon>
        <taxon>Spermatophyta</taxon>
        <taxon>Magnoliopsida</taxon>
        <taxon>eudicotyledons</taxon>
        <taxon>Gunneridae</taxon>
        <taxon>Pentapetalae</taxon>
        <taxon>rosids</taxon>
        <taxon>fabids</taxon>
        <taxon>Fabales</taxon>
        <taxon>Fabaceae</taxon>
        <taxon>Papilionoideae</taxon>
        <taxon>50 kb inversion clade</taxon>
        <taxon>dalbergioids sensu lato</taxon>
        <taxon>Dalbergieae</taxon>
        <taxon>Pterocarpus clade</taxon>
        <taxon>Stylosanthes</taxon>
    </lineage>
</organism>
<keyword evidence="2" id="KW-1185">Reference proteome</keyword>
<protein>
    <recommendedName>
        <fullName evidence="3">F5/8 type C domain-containing protein</fullName>
    </recommendedName>
</protein>
<dbReference type="Proteomes" id="UP001341840">
    <property type="component" value="Unassembled WGS sequence"/>
</dbReference>
<evidence type="ECO:0000313" key="2">
    <source>
        <dbReference type="Proteomes" id="UP001341840"/>
    </source>
</evidence>
<accession>A0ABU6UGB6</accession>
<reference evidence="1 2" key="1">
    <citation type="journal article" date="2023" name="Plants (Basel)">
        <title>Bridging the Gap: Combining Genomics and Transcriptomics Approaches to Understand Stylosanthes scabra, an Orphan Legume from the Brazilian Caatinga.</title>
        <authorList>
            <person name="Ferreira-Neto J.R.C."/>
            <person name="da Silva M.D."/>
            <person name="Binneck E."/>
            <person name="de Melo N.F."/>
            <person name="da Silva R.H."/>
            <person name="de Melo A.L.T.M."/>
            <person name="Pandolfi V."/>
            <person name="Bustamante F.O."/>
            <person name="Brasileiro-Vidal A.C."/>
            <person name="Benko-Iseppon A.M."/>
        </authorList>
    </citation>
    <scope>NUCLEOTIDE SEQUENCE [LARGE SCALE GENOMIC DNA]</scope>
    <source>
        <tissue evidence="1">Leaves</tissue>
    </source>
</reference>
<dbReference type="EMBL" id="JASCZI010121091">
    <property type="protein sequence ID" value="MED6159655.1"/>
    <property type="molecule type" value="Genomic_DNA"/>
</dbReference>
<sequence>MEAASHCKVCLVRQGHLCVASNNHNEETFRTEMWQLSQTDGLPNWTRMYTYQGPAPTYRPFLMVEEDEIQIMERHMGVFGLENINITHFHITRYQVVEKVRHNLQWIEYSEDVTFRSIFCYSPTVFLP</sequence>
<comment type="caution">
    <text evidence="1">The sequence shown here is derived from an EMBL/GenBank/DDBJ whole genome shotgun (WGS) entry which is preliminary data.</text>
</comment>
<evidence type="ECO:0008006" key="3">
    <source>
        <dbReference type="Google" id="ProtNLM"/>
    </source>
</evidence>